<feature type="region of interest" description="Disordered" evidence="4">
    <location>
        <begin position="1"/>
        <end position="31"/>
    </location>
</feature>
<dbReference type="NCBIfam" id="NF008774">
    <property type="entry name" value="PRK11815.1"/>
    <property type="match status" value="1"/>
</dbReference>
<reference evidence="7" key="2">
    <citation type="submission" date="2024-04" db="EMBL/GenBank/DDBJ databases">
        <authorList>
            <person name="Chen Y."/>
            <person name="Shah S."/>
            <person name="Dougan E. K."/>
            <person name="Thang M."/>
            <person name="Chan C."/>
        </authorList>
    </citation>
    <scope>NUCLEOTIDE SEQUENCE [LARGE SCALE GENOMIC DNA]</scope>
</reference>
<dbReference type="CDD" id="cd02801">
    <property type="entry name" value="DUS_like_FMN"/>
    <property type="match status" value="1"/>
</dbReference>
<dbReference type="InterPro" id="IPR004653">
    <property type="entry name" value="DusA"/>
</dbReference>
<evidence type="ECO:0000313" key="8">
    <source>
        <dbReference type="EMBL" id="CAL4789097.1"/>
    </source>
</evidence>
<dbReference type="Pfam" id="PF01207">
    <property type="entry name" value="Dus"/>
    <property type="match status" value="1"/>
</dbReference>
<dbReference type="SUPFAM" id="SSF51395">
    <property type="entry name" value="FMN-linked oxidoreductases"/>
    <property type="match status" value="1"/>
</dbReference>
<dbReference type="OrthoDB" id="10262250at2759"/>
<dbReference type="Proteomes" id="UP001152797">
    <property type="component" value="Unassembled WGS sequence"/>
</dbReference>
<evidence type="ECO:0000259" key="5">
    <source>
        <dbReference type="Pfam" id="PF01207"/>
    </source>
</evidence>
<gene>
    <name evidence="6" type="ORF">C1SCF055_LOCUS27796</name>
</gene>
<feature type="domain" description="DUS-like FMN-binding" evidence="5">
    <location>
        <begin position="55"/>
        <end position="311"/>
    </location>
</feature>
<name>A0A9P1D2H8_9DINO</name>
<dbReference type="PANTHER" id="PTHR42907">
    <property type="entry name" value="FMN-LINKED OXIDOREDUCTASES SUPERFAMILY PROTEIN"/>
    <property type="match status" value="1"/>
</dbReference>
<dbReference type="InterPro" id="IPR035587">
    <property type="entry name" value="DUS-like_FMN-bd"/>
</dbReference>
<dbReference type="PANTHER" id="PTHR42907:SF1">
    <property type="entry name" value="FMN-LINKED OXIDOREDUCTASES SUPERFAMILY PROTEIN"/>
    <property type="match status" value="1"/>
</dbReference>
<keyword evidence="2" id="KW-0521">NADP</keyword>
<sequence>MDLTGSPLHGWHAPRPPPRNSRPPGKAPRRRATLAPIAAAAVAAKIGKTPYDVHVAPMMQVTHRHMRFLCRLLSKRLVLWTEMIKDSSITYNRNNPEYLRKLLDMSSSKEHPVVLQLGGSDPDTLAEAVRIAKPWGYDEINLNCGCPSEAAVKVRQGHGFGAQLMTTPELVRQCTEAMAEEAEVDISVKCRIGTHQTLADLERNGDHYDTLLSFVDAVAAGKVKRFAVHARSGILAGLKASENRKTPPLHHDFVYRLQAERPELEVILNGGVCSQQDLDRARQRGLEVMIGRWAVQHPWALADEHTLASGRGAVFQEYLDYARKELRDGREDHLLMLSDPLRNLFAGIEKCKEYRRVISTLGTSPREVSPIMIDFLGSDGLQYGLSHLYGFSMYHVQKLYPMFTEDCKLPVLYYGKSSREKSTSEPMDAAVAGNFVQQPKAVVEGAFCQL</sequence>
<protein>
    <submittedName>
        <fullName evidence="8">tRNA-dihydrouridine(20/20a) synthase (DusA-li ke U20-specific dihydrouridine synthase) (U20-specific Dus) (tRNA-dihydrouridine synthase 2)</fullName>
    </submittedName>
</protein>
<evidence type="ECO:0000256" key="1">
    <source>
        <dbReference type="ARBA" id="ARBA00022555"/>
    </source>
</evidence>
<organism evidence="6">
    <name type="scientific">Cladocopium goreaui</name>
    <dbReference type="NCBI Taxonomy" id="2562237"/>
    <lineage>
        <taxon>Eukaryota</taxon>
        <taxon>Sar</taxon>
        <taxon>Alveolata</taxon>
        <taxon>Dinophyceae</taxon>
        <taxon>Suessiales</taxon>
        <taxon>Symbiodiniaceae</taxon>
        <taxon>Cladocopium</taxon>
    </lineage>
</organism>
<dbReference type="EMBL" id="CAMXCT020003001">
    <property type="protein sequence ID" value="CAL1155160.1"/>
    <property type="molecule type" value="Genomic_DNA"/>
</dbReference>
<dbReference type="GO" id="GO:0000049">
    <property type="term" value="F:tRNA binding"/>
    <property type="evidence" value="ECO:0007669"/>
    <property type="project" value="UniProtKB-KW"/>
</dbReference>
<accession>A0A9P1D2H8</accession>
<dbReference type="AlphaFoldDB" id="A0A9P1D2H8"/>
<dbReference type="GO" id="GO:0017150">
    <property type="term" value="F:tRNA dihydrouridine synthase activity"/>
    <property type="evidence" value="ECO:0007669"/>
    <property type="project" value="InterPro"/>
</dbReference>
<proteinExistence type="predicted"/>
<reference evidence="6" key="1">
    <citation type="submission" date="2022-10" db="EMBL/GenBank/DDBJ databases">
        <authorList>
            <person name="Chen Y."/>
            <person name="Dougan E. K."/>
            <person name="Chan C."/>
            <person name="Rhodes N."/>
            <person name="Thang M."/>
        </authorList>
    </citation>
    <scope>NUCLEOTIDE SEQUENCE</scope>
</reference>
<dbReference type="Gene3D" id="3.20.20.70">
    <property type="entry name" value="Aldolase class I"/>
    <property type="match status" value="1"/>
</dbReference>
<evidence type="ECO:0000313" key="7">
    <source>
        <dbReference type="EMBL" id="CAL1155160.1"/>
    </source>
</evidence>
<evidence type="ECO:0000256" key="4">
    <source>
        <dbReference type="SAM" id="MobiDB-lite"/>
    </source>
</evidence>
<evidence type="ECO:0000256" key="3">
    <source>
        <dbReference type="ARBA" id="ARBA00022884"/>
    </source>
</evidence>
<evidence type="ECO:0000313" key="9">
    <source>
        <dbReference type="Proteomes" id="UP001152797"/>
    </source>
</evidence>
<comment type="caution">
    <text evidence="6">The sequence shown here is derived from an EMBL/GenBank/DDBJ whole genome shotgun (WGS) entry which is preliminary data.</text>
</comment>
<evidence type="ECO:0000256" key="2">
    <source>
        <dbReference type="ARBA" id="ARBA00022857"/>
    </source>
</evidence>
<keyword evidence="3" id="KW-0694">RNA-binding</keyword>
<dbReference type="InterPro" id="IPR013785">
    <property type="entry name" value="Aldolase_TIM"/>
</dbReference>
<evidence type="ECO:0000313" key="6">
    <source>
        <dbReference type="EMBL" id="CAI4001785.1"/>
    </source>
</evidence>
<keyword evidence="1" id="KW-0820">tRNA-binding</keyword>
<keyword evidence="9" id="KW-1185">Reference proteome</keyword>
<dbReference type="EMBL" id="CAMXCT030003001">
    <property type="protein sequence ID" value="CAL4789097.1"/>
    <property type="molecule type" value="Genomic_DNA"/>
</dbReference>
<dbReference type="EMBL" id="CAMXCT010003001">
    <property type="protein sequence ID" value="CAI4001785.1"/>
    <property type="molecule type" value="Genomic_DNA"/>
</dbReference>